<name>A0AAN6JWJ3_9BASI</name>
<dbReference type="InterPro" id="IPR018574">
    <property type="entry name" value="Structure-sp_endonuc_su_Slx4"/>
</dbReference>
<comment type="subcellular location">
    <subcellularLocation>
        <location evidence="1">Nucleus</location>
    </subcellularLocation>
</comment>
<proteinExistence type="inferred from homology"/>
<feature type="compositionally biased region" description="Acidic residues" evidence="8">
    <location>
        <begin position="164"/>
        <end position="189"/>
    </location>
</feature>
<dbReference type="GO" id="GO:0006260">
    <property type="term" value="P:DNA replication"/>
    <property type="evidence" value="ECO:0007669"/>
    <property type="project" value="InterPro"/>
</dbReference>
<feature type="region of interest" description="Disordered" evidence="8">
    <location>
        <begin position="68"/>
        <end position="88"/>
    </location>
</feature>
<evidence type="ECO:0000313" key="10">
    <source>
        <dbReference type="Proteomes" id="UP001176517"/>
    </source>
</evidence>
<feature type="region of interest" description="Disordered" evidence="8">
    <location>
        <begin position="239"/>
        <end position="263"/>
    </location>
</feature>
<feature type="region of interest" description="Disordered" evidence="8">
    <location>
        <begin position="305"/>
        <end position="357"/>
    </location>
</feature>
<feature type="compositionally biased region" description="Basic and acidic residues" evidence="8">
    <location>
        <begin position="253"/>
        <end position="263"/>
    </location>
</feature>
<dbReference type="GO" id="GO:0006310">
    <property type="term" value="P:DNA recombination"/>
    <property type="evidence" value="ECO:0007669"/>
    <property type="project" value="UniProtKB-KW"/>
</dbReference>
<keyword evidence="4" id="KW-0233">DNA recombination</keyword>
<feature type="compositionally biased region" description="Polar residues" evidence="8">
    <location>
        <begin position="240"/>
        <end position="249"/>
    </location>
</feature>
<keyword evidence="10" id="KW-1185">Reference proteome</keyword>
<evidence type="ECO:0000256" key="8">
    <source>
        <dbReference type="SAM" id="MobiDB-lite"/>
    </source>
</evidence>
<dbReference type="Proteomes" id="UP001176517">
    <property type="component" value="Unassembled WGS sequence"/>
</dbReference>
<feature type="compositionally biased region" description="Basic residues" evidence="8">
    <location>
        <begin position="347"/>
        <end position="357"/>
    </location>
</feature>
<organism evidence="9 10">
    <name type="scientific">Tilletia horrida</name>
    <dbReference type="NCBI Taxonomy" id="155126"/>
    <lineage>
        <taxon>Eukaryota</taxon>
        <taxon>Fungi</taxon>
        <taxon>Dikarya</taxon>
        <taxon>Basidiomycota</taxon>
        <taxon>Ustilaginomycotina</taxon>
        <taxon>Exobasidiomycetes</taxon>
        <taxon>Tilletiales</taxon>
        <taxon>Tilletiaceae</taxon>
        <taxon>Tilletia</taxon>
    </lineage>
</organism>
<accession>A0AAN6JWJ3</accession>
<comment type="caution">
    <text evidence="9">The sequence shown here is derived from an EMBL/GenBank/DDBJ whole genome shotgun (WGS) entry which is preliminary data.</text>
</comment>
<comment type="similarity">
    <text evidence="2">Belongs to the SLX4 family.</text>
</comment>
<gene>
    <name evidence="9" type="ORF">OC846_000906</name>
</gene>
<keyword evidence="5" id="KW-0234">DNA repair</keyword>
<evidence type="ECO:0000256" key="2">
    <source>
        <dbReference type="ARBA" id="ARBA00006661"/>
    </source>
</evidence>
<evidence type="ECO:0000256" key="1">
    <source>
        <dbReference type="ARBA" id="ARBA00004123"/>
    </source>
</evidence>
<evidence type="ECO:0000313" key="9">
    <source>
        <dbReference type="EMBL" id="KAK0556879.1"/>
    </source>
</evidence>
<evidence type="ECO:0000256" key="7">
    <source>
        <dbReference type="ARBA" id="ARBA00029496"/>
    </source>
</evidence>
<feature type="region of interest" description="Disordered" evidence="8">
    <location>
        <begin position="1"/>
        <end position="50"/>
    </location>
</feature>
<evidence type="ECO:0000256" key="5">
    <source>
        <dbReference type="ARBA" id="ARBA00023204"/>
    </source>
</evidence>
<dbReference type="GO" id="GO:0006281">
    <property type="term" value="P:DNA repair"/>
    <property type="evidence" value="ECO:0007669"/>
    <property type="project" value="UniProtKB-KW"/>
</dbReference>
<dbReference type="Pfam" id="PF09494">
    <property type="entry name" value="Slx4"/>
    <property type="match status" value="1"/>
</dbReference>
<keyword evidence="3" id="KW-0227">DNA damage</keyword>
<evidence type="ECO:0000256" key="3">
    <source>
        <dbReference type="ARBA" id="ARBA00022763"/>
    </source>
</evidence>
<feature type="region of interest" description="Disordered" evidence="8">
    <location>
        <begin position="129"/>
        <end position="189"/>
    </location>
</feature>
<sequence>MVIDLTQGSSDEDIHLTEQTGQSEHDDSVIFVSEHTRPSSSFSDAVNPFTRPHVPERLDWQGARGHSISMDKDMGLPMETDDPVAIDSDMGDETRQLISEMLKNDNKEALQIDDDDQSFTSFEDEAPLAALSLSSPQKRPRGRPRKLALGTRGSKIASKRNDDGNDDDDPDDEADPNIDEDDEEDVEAEPDSIYVSANLSRALALTVRADTQLWDRILRFEPIPLEELTSCASKGASLFAQHQQSGNQSHGRHAGDTSESSSHDLAKAWKEWNHLLAGSQKRLELAIQSWADEQGICSFFDEGRHDKRKAAAQQRRERRRSASLSSEDDFSSPTKKRRSQTTSARGSRGKGKGKSRS</sequence>
<feature type="compositionally biased region" description="Basic residues" evidence="8">
    <location>
        <begin position="306"/>
        <end position="321"/>
    </location>
</feature>
<evidence type="ECO:0000256" key="6">
    <source>
        <dbReference type="ARBA" id="ARBA00023242"/>
    </source>
</evidence>
<dbReference type="GO" id="GO:0033557">
    <property type="term" value="C:Slx1-Slx4 complex"/>
    <property type="evidence" value="ECO:0007669"/>
    <property type="project" value="InterPro"/>
</dbReference>
<reference evidence="9" key="1">
    <citation type="journal article" date="2023" name="PhytoFront">
        <title>Draft Genome Resources of Seven Strains of Tilletia horrida, Causal Agent of Kernel Smut of Rice.</title>
        <authorList>
            <person name="Khanal S."/>
            <person name="Antony Babu S."/>
            <person name="Zhou X.G."/>
        </authorList>
    </citation>
    <scope>NUCLEOTIDE SEQUENCE</scope>
    <source>
        <strain evidence="9">TX6</strain>
    </source>
</reference>
<protein>
    <recommendedName>
        <fullName evidence="7">Structure-specific endonuclease subunit SLX4</fullName>
    </recommendedName>
</protein>
<keyword evidence="6" id="KW-0539">Nucleus</keyword>
<dbReference type="AlphaFoldDB" id="A0AAN6JWJ3"/>
<evidence type="ECO:0000256" key="4">
    <source>
        <dbReference type="ARBA" id="ARBA00023172"/>
    </source>
</evidence>
<dbReference type="EMBL" id="JAPDMZ010000010">
    <property type="protein sequence ID" value="KAK0556879.1"/>
    <property type="molecule type" value="Genomic_DNA"/>
</dbReference>